<name>A0AA38M263_9CUCU</name>
<organism evidence="5 6">
    <name type="scientific">Zophobas morio</name>
    <dbReference type="NCBI Taxonomy" id="2755281"/>
    <lineage>
        <taxon>Eukaryota</taxon>
        <taxon>Metazoa</taxon>
        <taxon>Ecdysozoa</taxon>
        <taxon>Arthropoda</taxon>
        <taxon>Hexapoda</taxon>
        <taxon>Insecta</taxon>
        <taxon>Pterygota</taxon>
        <taxon>Neoptera</taxon>
        <taxon>Endopterygota</taxon>
        <taxon>Coleoptera</taxon>
        <taxon>Polyphaga</taxon>
        <taxon>Cucujiformia</taxon>
        <taxon>Tenebrionidae</taxon>
        <taxon>Zophobas</taxon>
    </lineage>
</organism>
<dbReference type="Gene3D" id="3.80.10.10">
    <property type="entry name" value="Ribonuclease Inhibitor"/>
    <property type="match status" value="1"/>
</dbReference>
<dbReference type="GO" id="GO:0030016">
    <property type="term" value="C:myofibril"/>
    <property type="evidence" value="ECO:0007669"/>
    <property type="project" value="TreeGrafter"/>
</dbReference>
<dbReference type="AlphaFoldDB" id="A0AA38M263"/>
<evidence type="ECO:0000256" key="2">
    <source>
        <dbReference type="ARBA" id="ARBA00022490"/>
    </source>
</evidence>
<comment type="subcellular location">
    <subcellularLocation>
        <location evidence="1">Cytoplasm</location>
        <location evidence="1">Cytoskeleton</location>
    </subcellularLocation>
</comment>
<proteinExistence type="predicted"/>
<gene>
    <name evidence="5" type="ORF">Zmor_027516</name>
</gene>
<evidence type="ECO:0000313" key="6">
    <source>
        <dbReference type="Proteomes" id="UP001168821"/>
    </source>
</evidence>
<sequence>MTTPAKLYGRDLSEYDEIDVDELLNKLSAEEINILAKEVDPDDTFLPPSQRCSYDCEKEPTGPLNRKQLIDHINKQAIETPDKPELKPYVAGTVRGKKWIPPPPPLKEQQADEQIAVDLGDEYEQALSLATQEEIIDLAAILGFHSMMNQDQYHASLLNKNQPVGLGWDGITKASKQKIYPMEPPNSTDPDESIKKVQDDDPKYIDLNWNNIKNISDEKFDSLFEALANNTHLETLSLANVGLTDRGVENLAQALEKNNTIRVVNVETNLISPTGIVRLIKSLLKTKSVEEFRASNQRSQVLGNKIEMEITQLIEKNTRLLRLGLHLEYNDARHRIASHLQRNIDTSIYLVLLSAQYFELGSFCPPIVPSEDLRSGKGTVRDEPILETPPEYDIGTRGVSGKTNMVPTSSWYWRKLPKSE</sequence>
<dbReference type="InterPro" id="IPR004934">
    <property type="entry name" value="TMOD"/>
</dbReference>
<dbReference type="PANTHER" id="PTHR10901:SF6">
    <property type="entry name" value="TROPOMODULIN, ISOFORM N"/>
    <property type="match status" value="1"/>
</dbReference>
<dbReference type="GO" id="GO:0030239">
    <property type="term" value="P:myofibril assembly"/>
    <property type="evidence" value="ECO:0007669"/>
    <property type="project" value="TreeGrafter"/>
</dbReference>
<protein>
    <recommendedName>
        <fullName evidence="7">Tropomodulin</fullName>
    </recommendedName>
</protein>
<dbReference type="SMART" id="SM00368">
    <property type="entry name" value="LRR_RI"/>
    <property type="match status" value="2"/>
</dbReference>
<accession>A0AA38M263</accession>
<dbReference type="PANTHER" id="PTHR10901">
    <property type="entry name" value="TROPOMODULIN"/>
    <property type="match status" value="1"/>
</dbReference>
<keyword evidence="3" id="KW-0206">Cytoskeleton</keyword>
<dbReference type="FunFam" id="3.80.10.10:FF:000099">
    <property type="entry name" value="Tropomodulin, isoform C"/>
    <property type="match status" value="1"/>
</dbReference>
<evidence type="ECO:0000256" key="4">
    <source>
        <dbReference type="SAM" id="MobiDB-lite"/>
    </source>
</evidence>
<evidence type="ECO:0000256" key="1">
    <source>
        <dbReference type="ARBA" id="ARBA00004245"/>
    </source>
</evidence>
<evidence type="ECO:0000256" key="3">
    <source>
        <dbReference type="ARBA" id="ARBA00023212"/>
    </source>
</evidence>
<dbReference type="GO" id="GO:0005856">
    <property type="term" value="C:cytoskeleton"/>
    <property type="evidence" value="ECO:0007669"/>
    <property type="project" value="UniProtKB-SubCell"/>
</dbReference>
<keyword evidence="6" id="KW-1185">Reference proteome</keyword>
<comment type="caution">
    <text evidence="5">The sequence shown here is derived from an EMBL/GenBank/DDBJ whole genome shotgun (WGS) entry which is preliminary data.</text>
</comment>
<dbReference type="InterPro" id="IPR032675">
    <property type="entry name" value="LRR_dom_sf"/>
</dbReference>
<dbReference type="SUPFAM" id="SSF52047">
    <property type="entry name" value="RNI-like"/>
    <property type="match status" value="1"/>
</dbReference>
<dbReference type="GO" id="GO:0007015">
    <property type="term" value="P:actin filament organization"/>
    <property type="evidence" value="ECO:0007669"/>
    <property type="project" value="TreeGrafter"/>
</dbReference>
<dbReference type="EMBL" id="JALNTZ010000009">
    <property type="protein sequence ID" value="KAJ3640985.1"/>
    <property type="molecule type" value="Genomic_DNA"/>
</dbReference>
<dbReference type="GO" id="GO:0051694">
    <property type="term" value="P:pointed-end actin filament capping"/>
    <property type="evidence" value="ECO:0007669"/>
    <property type="project" value="InterPro"/>
</dbReference>
<dbReference type="GO" id="GO:0005523">
    <property type="term" value="F:tropomyosin binding"/>
    <property type="evidence" value="ECO:0007669"/>
    <property type="project" value="InterPro"/>
</dbReference>
<feature type="region of interest" description="Disordered" evidence="4">
    <location>
        <begin position="374"/>
        <end position="401"/>
    </location>
</feature>
<dbReference type="Proteomes" id="UP001168821">
    <property type="component" value="Unassembled WGS sequence"/>
</dbReference>
<dbReference type="Pfam" id="PF03250">
    <property type="entry name" value="Tropomodulin"/>
    <property type="match status" value="1"/>
</dbReference>
<reference evidence="5" key="1">
    <citation type="journal article" date="2023" name="G3 (Bethesda)">
        <title>Whole genome assemblies of Zophobas morio and Tenebrio molitor.</title>
        <authorList>
            <person name="Kaur S."/>
            <person name="Stinson S.A."/>
            <person name="diCenzo G.C."/>
        </authorList>
    </citation>
    <scope>NUCLEOTIDE SEQUENCE</scope>
    <source>
        <strain evidence="5">QUZm001</strain>
    </source>
</reference>
<evidence type="ECO:0000313" key="5">
    <source>
        <dbReference type="EMBL" id="KAJ3640985.1"/>
    </source>
</evidence>
<keyword evidence="2" id="KW-0963">Cytoplasm</keyword>
<feature type="compositionally biased region" description="Basic and acidic residues" evidence="4">
    <location>
        <begin position="374"/>
        <end position="384"/>
    </location>
</feature>
<evidence type="ECO:0008006" key="7">
    <source>
        <dbReference type="Google" id="ProtNLM"/>
    </source>
</evidence>